<accession>A0AAV9MYT8</accession>
<keyword evidence="1" id="KW-0812">Transmembrane</keyword>
<dbReference type="RefSeq" id="XP_064702445.1">
    <property type="nucleotide sequence ID" value="XM_064850779.1"/>
</dbReference>
<keyword evidence="1" id="KW-0472">Membrane</keyword>
<name>A0AAV9MYT8_9EURO</name>
<evidence type="ECO:0000256" key="1">
    <source>
        <dbReference type="SAM" id="Phobius"/>
    </source>
</evidence>
<feature type="transmembrane region" description="Helical" evidence="1">
    <location>
        <begin position="96"/>
        <end position="117"/>
    </location>
</feature>
<dbReference type="EMBL" id="JAVRRD010000028">
    <property type="protein sequence ID" value="KAK5046872.1"/>
    <property type="molecule type" value="Genomic_DNA"/>
</dbReference>
<comment type="caution">
    <text evidence="2">The sequence shown here is derived from an EMBL/GenBank/DDBJ whole genome shotgun (WGS) entry which is preliminary data.</text>
</comment>
<dbReference type="AlphaFoldDB" id="A0AAV9MYT8"/>
<organism evidence="2 3">
    <name type="scientific">Exophiala bonariae</name>
    <dbReference type="NCBI Taxonomy" id="1690606"/>
    <lineage>
        <taxon>Eukaryota</taxon>
        <taxon>Fungi</taxon>
        <taxon>Dikarya</taxon>
        <taxon>Ascomycota</taxon>
        <taxon>Pezizomycotina</taxon>
        <taxon>Eurotiomycetes</taxon>
        <taxon>Chaetothyriomycetidae</taxon>
        <taxon>Chaetothyriales</taxon>
        <taxon>Herpotrichiellaceae</taxon>
        <taxon>Exophiala</taxon>
    </lineage>
</organism>
<dbReference type="GeneID" id="89975392"/>
<proteinExistence type="predicted"/>
<evidence type="ECO:0000313" key="2">
    <source>
        <dbReference type="EMBL" id="KAK5046872.1"/>
    </source>
</evidence>
<dbReference type="Proteomes" id="UP001358417">
    <property type="component" value="Unassembled WGS sequence"/>
</dbReference>
<feature type="transmembrane region" description="Helical" evidence="1">
    <location>
        <begin position="66"/>
        <end position="90"/>
    </location>
</feature>
<reference evidence="2 3" key="1">
    <citation type="submission" date="2023-08" db="EMBL/GenBank/DDBJ databases">
        <title>Black Yeasts Isolated from many extreme environments.</title>
        <authorList>
            <person name="Coleine C."/>
            <person name="Stajich J.E."/>
            <person name="Selbmann L."/>
        </authorList>
    </citation>
    <scope>NUCLEOTIDE SEQUENCE [LARGE SCALE GENOMIC DNA]</scope>
    <source>
        <strain evidence="2 3">CCFEE 5792</strain>
    </source>
</reference>
<gene>
    <name evidence="2" type="ORF">LTR84_007226</name>
</gene>
<sequence>MNGYGDVPHDAYSLNAQALCVLAEQIVNLTRDEAVWRRASNLSAGSSGAQISLTSLRSMLMAWQSLALLALKAVSHWLFGTSVVGFSYGYIAFNPVPIFCLAGISLILAAMVTFLAFKKPKGPQPAAWGNLKKLANFVDDWGNGSSERLYWGDKGVSDTTGVRIAGTSPLRQGVTKICMSGVLYEGLGCEPSHNVTRCAQHT</sequence>
<keyword evidence="3" id="KW-1185">Reference proteome</keyword>
<evidence type="ECO:0000313" key="3">
    <source>
        <dbReference type="Proteomes" id="UP001358417"/>
    </source>
</evidence>
<keyword evidence="1" id="KW-1133">Transmembrane helix</keyword>
<protein>
    <submittedName>
        <fullName evidence="2">Uncharacterized protein</fullName>
    </submittedName>
</protein>